<keyword evidence="3" id="KW-0963">Cytoplasm</keyword>
<dbReference type="RefSeq" id="WP_240986127.1">
    <property type="nucleotide sequence ID" value="NZ_CDGJ01000009.1"/>
</dbReference>
<dbReference type="KEGG" id="aacx:DEACI_3491"/>
<protein>
    <recommendedName>
        <fullName evidence="5">CRISPR type III-B/RAMP module-associated protein Cmr5</fullName>
    </recommendedName>
</protein>
<dbReference type="NCBIfam" id="TIGR01881">
    <property type="entry name" value="cas_Cmr5"/>
    <property type="match status" value="1"/>
</dbReference>
<accession>A0A8S0WHN3</accession>
<dbReference type="Gene3D" id="1.10.520.30">
    <property type="entry name" value="AF1862-like domain"/>
    <property type="match status" value="1"/>
</dbReference>
<evidence type="ECO:0000256" key="2">
    <source>
        <dbReference type="ARBA" id="ARBA00006161"/>
    </source>
</evidence>
<dbReference type="GO" id="GO:0005737">
    <property type="term" value="C:cytoplasm"/>
    <property type="evidence" value="ECO:0007669"/>
    <property type="project" value="UniProtKB-SubCell"/>
</dbReference>
<comment type="similarity">
    <text evidence="2">Belongs to the CRISPR system Cmr5 family.</text>
</comment>
<reference evidence="7" key="1">
    <citation type="submission" date="2014-11" db="EMBL/GenBank/DDBJ databases">
        <authorList>
            <person name="Hornung B.V."/>
        </authorList>
    </citation>
    <scope>NUCLEOTIDE SEQUENCE</scope>
    <source>
        <strain evidence="7">INE</strain>
    </source>
</reference>
<dbReference type="Proteomes" id="UP000836597">
    <property type="component" value="Chromosome"/>
</dbReference>
<evidence type="ECO:0000313" key="6">
    <source>
        <dbReference type="EMBL" id="CAA7602812.1"/>
    </source>
</evidence>
<evidence type="ECO:0000256" key="4">
    <source>
        <dbReference type="ARBA" id="ARBA00023118"/>
    </source>
</evidence>
<keyword evidence="8" id="KW-1185">Reference proteome</keyword>
<sequence>MANKVQNRVSLIEQGRAARAYEMVEEAKQALGVDDKKYKSYVKKIPMLIKTNGLAATLAFVRSKMGTDSKQRAKETPYGRIYSQIAAWLREKELLTEGKDLVEEVITLPSPQYRSVTVEVLGLFSWLRRFAEGLIEGEPEEN</sequence>
<dbReference type="InterPro" id="IPR010160">
    <property type="entry name" value="CRISPR-assoc_prot_Cmr5"/>
</dbReference>
<comment type="subcellular location">
    <subcellularLocation>
        <location evidence="1">Cytoplasm</location>
    </subcellularLocation>
</comment>
<organism evidence="6">
    <name type="scientific">Acididesulfobacillus acetoxydans</name>
    <dbReference type="NCBI Taxonomy" id="1561005"/>
    <lineage>
        <taxon>Bacteria</taxon>
        <taxon>Bacillati</taxon>
        <taxon>Bacillota</taxon>
        <taxon>Clostridia</taxon>
        <taxon>Eubacteriales</taxon>
        <taxon>Peptococcaceae</taxon>
        <taxon>Acididesulfobacillus</taxon>
    </lineage>
</organism>
<dbReference type="SUPFAM" id="SSF158568">
    <property type="entry name" value="AF1862-like"/>
    <property type="match status" value="1"/>
</dbReference>
<dbReference type="CDD" id="cd09749">
    <property type="entry name" value="Cmr5_III-B"/>
    <property type="match status" value="1"/>
</dbReference>
<dbReference type="GO" id="GO:0051607">
    <property type="term" value="P:defense response to virus"/>
    <property type="evidence" value="ECO:0007669"/>
    <property type="project" value="UniProtKB-KW"/>
</dbReference>
<proteinExistence type="inferred from homology"/>
<evidence type="ECO:0000313" key="7">
    <source>
        <dbReference type="EMBL" id="CEJ06009.1"/>
    </source>
</evidence>
<gene>
    <name evidence="7" type="ORF">DEACI_0429</name>
    <name evidence="6" type="ORF">DEACI_3491</name>
</gene>
<evidence type="ECO:0000256" key="1">
    <source>
        <dbReference type="ARBA" id="ARBA00004496"/>
    </source>
</evidence>
<dbReference type="EMBL" id="CDGJ01000009">
    <property type="protein sequence ID" value="CEJ06009.1"/>
    <property type="molecule type" value="Genomic_DNA"/>
</dbReference>
<evidence type="ECO:0000256" key="5">
    <source>
        <dbReference type="ARBA" id="ARBA00030001"/>
    </source>
</evidence>
<dbReference type="Pfam" id="PF09701">
    <property type="entry name" value="Cas_Cmr5"/>
    <property type="match status" value="1"/>
</dbReference>
<evidence type="ECO:0000313" key="8">
    <source>
        <dbReference type="Proteomes" id="UP001071230"/>
    </source>
</evidence>
<dbReference type="Proteomes" id="UP001071230">
    <property type="component" value="Unassembled WGS sequence"/>
</dbReference>
<reference evidence="6" key="2">
    <citation type="submission" date="2020-01" db="EMBL/GenBank/DDBJ databases">
        <authorList>
            <person name="Hornung B."/>
        </authorList>
    </citation>
    <scope>NUCLEOTIDE SEQUENCE</scope>
    <source>
        <strain evidence="6">PacBioINE</strain>
    </source>
</reference>
<dbReference type="EMBL" id="LR746496">
    <property type="protein sequence ID" value="CAA7602812.1"/>
    <property type="molecule type" value="Genomic_DNA"/>
</dbReference>
<dbReference type="AlphaFoldDB" id="A0A8S0WHN3"/>
<name>A0A8S0WHN3_9FIRM</name>
<evidence type="ECO:0000256" key="3">
    <source>
        <dbReference type="ARBA" id="ARBA00022490"/>
    </source>
</evidence>
<dbReference type="InterPro" id="IPR023101">
    <property type="entry name" value="AF1862-like_dom_sf"/>
</dbReference>
<keyword evidence="4" id="KW-0051">Antiviral defense</keyword>